<feature type="transmembrane region" description="Helical" evidence="1">
    <location>
        <begin position="138"/>
        <end position="158"/>
    </location>
</feature>
<accession>A0A1N6Y5M0</accession>
<gene>
    <name evidence="2" type="ORF">SAMN05421545_2278</name>
</gene>
<evidence type="ECO:0000313" key="3">
    <source>
        <dbReference type="Proteomes" id="UP000185924"/>
    </source>
</evidence>
<name>A0A1N6Y5M0_9BACT</name>
<keyword evidence="3" id="KW-1185">Reference proteome</keyword>
<dbReference type="STRING" id="1077936.SAMN05421545_2278"/>
<feature type="transmembrane region" description="Helical" evidence="1">
    <location>
        <begin position="66"/>
        <end position="87"/>
    </location>
</feature>
<feature type="transmembrane region" description="Helical" evidence="1">
    <location>
        <begin position="9"/>
        <end position="30"/>
    </location>
</feature>
<dbReference type="EMBL" id="FTNM01000003">
    <property type="protein sequence ID" value="SIR09853.1"/>
    <property type="molecule type" value="Genomic_DNA"/>
</dbReference>
<keyword evidence="1" id="KW-1133">Transmembrane helix</keyword>
<keyword evidence="1" id="KW-0472">Membrane</keyword>
<evidence type="ECO:0000313" key="2">
    <source>
        <dbReference type="EMBL" id="SIR09853.1"/>
    </source>
</evidence>
<dbReference type="Proteomes" id="UP000185924">
    <property type="component" value="Unassembled WGS sequence"/>
</dbReference>
<feature type="transmembrane region" description="Helical" evidence="1">
    <location>
        <begin position="99"/>
        <end position="118"/>
    </location>
</feature>
<proteinExistence type="predicted"/>
<reference evidence="3" key="1">
    <citation type="submission" date="2017-01" db="EMBL/GenBank/DDBJ databases">
        <authorList>
            <person name="Varghese N."/>
            <person name="Submissions S."/>
        </authorList>
    </citation>
    <scope>NUCLEOTIDE SEQUENCE [LARGE SCALE GENOMIC DNA]</scope>
    <source>
        <strain evidence="3">DM9</strain>
    </source>
</reference>
<keyword evidence="1" id="KW-0812">Transmembrane</keyword>
<evidence type="ECO:0000256" key="1">
    <source>
        <dbReference type="SAM" id="Phobius"/>
    </source>
</evidence>
<organism evidence="2 3">
    <name type="scientific">Pontibacter lucknowensis</name>
    <dbReference type="NCBI Taxonomy" id="1077936"/>
    <lineage>
        <taxon>Bacteria</taxon>
        <taxon>Pseudomonadati</taxon>
        <taxon>Bacteroidota</taxon>
        <taxon>Cytophagia</taxon>
        <taxon>Cytophagales</taxon>
        <taxon>Hymenobacteraceae</taxon>
        <taxon>Pontibacter</taxon>
    </lineage>
</organism>
<dbReference type="RefSeq" id="WP_076422193.1">
    <property type="nucleotide sequence ID" value="NZ_FTNM01000003.1"/>
</dbReference>
<sequence length="164" mass="17960">MQGINPKVILLYSLIVLLTSYAFVALGYIYDMPLAELYLETDNLGAFEESASRYGVNNARIDRFKLVLQGAPYAGALFGVILSFIAIRRKKLGLQHAGLVLVIAIVFALLGLLDNGMIKGILFAPGRLVSDSVATTYTLNYLLLLGSSFWLAFTGRLIPVKDKK</sequence>
<dbReference type="AlphaFoldDB" id="A0A1N6Y5M0"/>
<protein>
    <submittedName>
        <fullName evidence="2">Uncharacterized protein</fullName>
    </submittedName>
</protein>
<dbReference type="OrthoDB" id="853028at2"/>